<evidence type="ECO:0000256" key="6">
    <source>
        <dbReference type="SAM" id="MobiDB-lite"/>
    </source>
</evidence>
<comment type="similarity">
    <text evidence="1">Belongs to the NADH dehydrogenase family.</text>
</comment>
<accession>A0AAX1ULY9</accession>
<organism evidence="8 9">
    <name type="scientific">Cereibacter sphaeroides</name>
    <name type="common">Rhodobacter sphaeroides</name>
    <dbReference type="NCBI Taxonomy" id="1063"/>
    <lineage>
        <taxon>Bacteria</taxon>
        <taxon>Pseudomonadati</taxon>
        <taxon>Pseudomonadota</taxon>
        <taxon>Alphaproteobacteria</taxon>
        <taxon>Rhodobacterales</taxon>
        <taxon>Paracoccaceae</taxon>
        <taxon>Cereibacter</taxon>
    </lineage>
</organism>
<dbReference type="RefSeq" id="WP_119000108.1">
    <property type="nucleotide sequence ID" value="NZ_QWGP01000009.1"/>
</dbReference>
<reference evidence="8 9" key="1">
    <citation type="submission" date="2018-08" db="EMBL/GenBank/DDBJ databases">
        <title>Draft genome sequence of Rhodobacter sphaeroides FY.</title>
        <authorList>
            <person name="Rayyan A."/>
            <person name="Meyer T.E."/>
            <person name="Kyndt J.A."/>
        </authorList>
    </citation>
    <scope>NUCLEOTIDE SEQUENCE [LARGE SCALE GENOMIC DNA]</scope>
    <source>
        <strain evidence="8 9">FY</strain>
    </source>
</reference>
<dbReference type="Pfam" id="PF22366">
    <property type="entry name" value="NDH2_C"/>
    <property type="match status" value="1"/>
</dbReference>
<dbReference type="SUPFAM" id="SSF51206">
    <property type="entry name" value="cAMP-binding domain-like"/>
    <property type="match status" value="1"/>
</dbReference>
<keyword evidence="5" id="KW-0520">NAD</keyword>
<evidence type="ECO:0000256" key="1">
    <source>
        <dbReference type="ARBA" id="ARBA00005272"/>
    </source>
</evidence>
<evidence type="ECO:0000256" key="3">
    <source>
        <dbReference type="ARBA" id="ARBA00022827"/>
    </source>
</evidence>
<name>A0AAX1ULY9_CERSP</name>
<feature type="region of interest" description="Disordered" evidence="6">
    <location>
        <begin position="543"/>
        <end position="563"/>
    </location>
</feature>
<comment type="caution">
    <text evidence="8">The sequence shown here is derived from an EMBL/GenBank/DDBJ whole genome shotgun (WGS) entry which is preliminary data.</text>
</comment>
<evidence type="ECO:0000313" key="9">
    <source>
        <dbReference type="Proteomes" id="UP000266305"/>
    </source>
</evidence>
<dbReference type="InterPro" id="IPR018490">
    <property type="entry name" value="cNMP-bd_dom_sf"/>
</dbReference>
<keyword evidence="2" id="KW-0285">Flavoprotein</keyword>
<evidence type="ECO:0000256" key="5">
    <source>
        <dbReference type="ARBA" id="ARBA00023027"/>
    </source>
</evidence>
<sequence length="563" mass="61511">MVGPATGRIVVTSRIVVLGGGFGGMYAARALKRRLGRAAEIELVNAENYFVFQPLLPEVGAGSITPAHAVSPLRFLLRDVFVRKATVDSVDFDRRLVTVFQGVQRRPTEIGYDHLVIALGQAADLSKMPGLEEHALTMRTLEDARRLRAHVIGQLEHAQITRLPEVKRGALTFCVVGGGFSGIETAGEMKDLIDRSLKFYPDIDPSEVRMIVVEFADRILGEMSPGLADYATRTLRERGIEVKLGAGVASATGTQLVTTTGEVIDTRTIVATIGNAPSPVVRRMGLPSERGRISVDRTLAVKGRSDVWALGDCALIALKDAPQGPRDYAPPTAQFAVREAEQLAENIASTLTGGTPQPFDYRSKGALASLGARKGVAQVFGLELKGFPAWLLWRFYYLAFLPGLTTRIFVLLNWFMDGISPRSVVQLHTRSVPPTRYVRYRAGDLIYEAGNRSDGFYTVVTGAVEMTRTDPETGLPQVRTIGPGGHFGERLILGATRRQTSVRAAEDTKVLVMDREEFLKLADSFQAFRDYFGPYMARHGMTWPPLGETDGQAAPKPVPAEKD</sequence>
<dbReference type="Gene3D" id="3.50.50.100">
    <property type="match status" value="1"/>
</dbReference>
<dbReference type="CDD" id="cd00038">
    <property type="entry name" value="CAP_ED"/>
    <property type="match status" value="1"/>
</dbReference>
<dbReference type="InterPro" id="IPR054585">
    <property type="entry name" value="NDH2-like_C"/>
</dbReference>
<dbReference type="Proteomes" id="UP000266305">
    <property type="component" value="Unassembled WGS sequence"/>
</dbReference>
<dbReference type="EMBL" id="QWGP01000009">
    <property type="protein sequence ID" value="RHZ95202.1"/>
    <property type="molecule type" value="Genomic_DNA"/>
</dbReference>
<gene>
    <name evidence="8" type="ORF">D1114_10355</name>
</gene>
<evidence type="ECO:0000313" key="8">
    <source>
        <dbReference type="EMBL" id="RHZ95202.1"/>
    </source>
</evidence>
<keyword evidence="3" id="KW-0274">FAD</keyword>
<dbReference type="AlphaFoldDB" id="A0AAX1ULY9"/>
<dbReference type="SMART" id="SM00100">
    <property type="entry name" value="cNMP"/>
    <property type="match status" value="1"/>
</dbReference>
<protein>
    <submittedName>
        <fullName evidence="8">Nucleotide-disulfide oxidoreductase</fullName>
    </submittedName>
</protein>
<dbReference type="PANTHER" id="PTHR43706">
    <property type="entry name" value="NADH DEHYDROGENASE"/>
    <property type="match status" value="1"/>
</dbReference>
<dbReference type="GO" id="GO:0003954">
    <property type="term" value="F:NADH dehydrogenase activity"/>
    <property type="evidence" value="ECO:0007669"/>
    <property type="project" value="InterPro"/>
</dbReference>
<dbReference type="Gene3D" id="2.60.120.10">
    <property type="entry name" value="Jelly Rolls"/>
    <property type="match status" value="1"/>
</dbReference>
<evidence type="ECO:0000256" key="2">
    <source>
        <dbReference type="ARBA" id="ARBA00022630"/>
    </source>
</evidence>
<dbReference type="Pfam" id="PF07992">
    <property type="entry name" value="Pyr_redox_2"/>
    <property type="match status" value="1"/>
</dbReference>
<dbReference type="Pfam" id="PF00027">
    <property type="entry name" value="cNMP_binding"/>
    <property type="match status" value="1"/>
</dbReference>
<feature type="domain" description="Cyclic nucleotide-binding" evidence="7">
    <location>
        <begin position="440"/>
        <end position="521"/>
    </location>
</feature>
<dbReference type="InterPro" id="IPR023753">
    <property type="entry name" value="FAD/NAD-binding_dom"/>
</dbReference>
<dbReference type="InterPro" id="IPR036188">
    <property type="entry name" value="FAD/NAD-bd_sf"/>
</dbReference>
<dbReference type="InterPro" id="IPR000595">
    <property type="entry name" value="cNMP-bd_dom"/>
</dbReference>
<evidence type="ECO:0000259" key="7">
    <source>
        <dbReference type="PROSITE" id="PS50042"/>
    </source>
</evidence>
<dbReference type="PRINTS" id="PR00368">
    <property type="entry name" value="FADPNR"/>
</dbReference>
<keyword evidence="4" id="KW-0560">Oxidoreductase</keyword>
<dbReference type="SUPFAM" id="SSF51905">
    <property type="entry name" value="FAD/NAD(P)-binding domain"/>
    <property type="match status" value="2"/>
</dbReference>
<proteinExistence type="inferred from homology"/>
<dbReference type="InterPro" id="IPR014710">
    <property type="entry name" value="RmlC-like_jellyroll"/>
</dbReference>
<dbReference type="PANTHER" id="PTHR43706:SF45">
    <property type="entry name" value="NADH DEHYDROGENASE-LIKE PROTEIN RV1812C"/>
    <property type="match status" value="1"/>
</dbReference>
<evidence type="ECO:0000256" key="4">
    <source>
        <dbReference type="ARBA" id="ARBA00023002"/>
    </source>
</evidence>
<dbReference type="PROSITE" id="PS50042">
    <property type="entry name" value="CNMP_BINDING_3"/>
    <property type="match status" value="1"/>
</dbReference>
<dbReference type="InterPro" id="IPR045024">
    <property type="entry name" value="NDH-2"/>
</dbReference>